<sequence>MGGKKQRREKLFDANDIRLLMLSALETRPAHGYELIKAIEDRSGGEYAPSPGIIYPNLTLMEEMGYIDAFDHAGGKKAYRLTAQGAAFLQENRETLARAAGRLHALAVLANNRAIPEIERAINNFRTALNMRLSKENLSAETLHAIIDSLDRTAKEIERS</sequence>
<dbReference type="PANTHER" id="PTHR43252:SF7">
    <property type="entry name" value="TRANSCRIPTIONAL REGULATOR YQJI"/>
    <property type="match status" value="1"/>
</dbReference>
<dbReference type="Pfam" id="PF03551">
    <property type="entry name" value="PadR"/>
    <property type="match status" value="1"/>
</dbReference>
<accession>A0A2N5EPG9</accession>
<gene>
    <name evidence="2" type="ORF">CYR34_08310</name>
</gene>
<dbReference type="RefSeq" id="WP_101827768.1">
    <property type="nucleotide sequence ID" value="NZ_CP119395.1"/>
</dbReference>
<reference evidence="2 3" key="1">
    <citation type="submission" date="2017-12" db="EMBL/GenBank/DDBJ databases">
        <title>Characterization of six clinical isolates of Enterochimera gen. nov., a novel genus of the Yersiniaciae family and the three species Enterochimera arupensis sp. nov., Enterochimera coloradensis sp. nov, and Enterochimera californica sp. nov.</title>
        <authorList>
            <person name="Rossi A."/>
            <person name="Fisher M."/>
        </authorList>
    </citation>
    <scope>NUCLEOTIDE SEQUENCE [LARGE SCALE GENOMIC DNA]</scope>
    <source>
        <strain evidence="2 3">2016Iso1</strain>
    </source>
</reference>
<keyword evidence="3" id="KW-1185">Reference proteome</keyword>
<dbReference type="Proteomes" id="UP000234626">
    <property type="component" value="Unassembled WGS sequence"/>
</dbReference>
<dbReference type="InterPro" id="IPR005149">
    <property type="entry name" value="Tscrpt_reg_PadR_N"/>
</dbReference>
<name>A0A2N5EPG9_9GAMM</name>
<dbReference type="Gene3D" id="1.10.10.10">
    <property type="entry name" value="Winged helix-like DNA-binding domain superfamily/Winged helix DNA-binding domain"/>
    <property type="match status" value="1"/>
</dbReference>
<evidence type="ECO:0000313" key="2">
    <source>
        <dbReference type="EMBL" id="PLR51182.1"/>
    </source>
</evidence>
<protein>
    <submittedName>
        <fullName evidence="2">Transcriptional regulator</fullName>
    </submittedName>
</protein>
<feature type="domain" description="Transcription regulator PadR N-terminal" evidence="1">
    <location>
        <begin position="21"/>
        <end position="91"/>
    </location>
</feature>
<organism evidence="2 3">
    <name type="scientific">Chimaeribacter arupi</name>
    <dbReference type="NCBI Taxonomy" id="2060066"/>
    <lineage>
        <taxon>Bacteria</taxon>
        <taxon>Pseudomonadati</taxon>
        <taxon>Pseudomonadota</taxon>
        <taxon>Gammaproteobacteria</taxon>
        <taxon>Enterobacterales</taxon>
        <taxon>Yersiniaceae</taxon>
        <taxon>Chimaeribacter</taxon>
    </lineage>
</organism>
<dbReference type="SUPFAM" id="SSF46785">
    <property type="entry name" value="Winged helix' DNA-binding domain"/>
    <property type="match status" value="1"/>
</dbReference>
<comment type="caution">
    <text evidence="2">The sequence shown here is derived from an EMBL/GenBank/DDBJ whole genome shotgun (WGS) entry which is preliminary data.</text>
</comment>
<dbReference type="OrthoDB" id="9814826at2"/>
<dbReference type="InterPro" id="IPR036388">
    <property type="entry name" value="WH-like_DNA-bd_sf"/>
</dbReference>
<dbReference type="PANTHER" id="PTHR43252">
    <property type="entry name" value="TRANSCRIPTIONAL REGULATOR YQJI"/>
    <property type="match status" value="1"/>
</dbReference>
<evidence type="ECO:0000313" key="3">
    <source>
        <dbReference type="Proteomes" id="UP000234626"/>
    </source>
</evidence>
<evidence type="ECO:0000259" key="1">
    <source>
        <dbReference type="Pfam" id="PF03551"/>
    </source>
</evidence>
<dbReference type="EMBL" id="PJZK01000006">
    <property type="protein sequence ID" value="PLR51182.1"/>
    <property type="molecule type" value="Genomic_DNA"/>
</dbReference>
<dbReference type="InterPro" id="IPR036390">
    <property type="entry name" value="WH_DNA-bd_sf"/>
</dbReference>
<proteinExistence type="predicted"/>
<dbReference type="AlphaFoldDB" id="A0A2N5EPG9"/>